<dbReference type="EMBL" id="AP022579">
    <property type="protein sequence ID" value="BBX92974.1"/>
    <property type="molecule type" value="Genomic_DNA"/>
</dbReference>
<evidence type="ECO:0000313" key="3">
    <source>
        <dbReference type="Proteomes" id="UP000466683"/>
    </source>
</evidence>
<name>A0ABN5ZHZ0_9MYCO</name>
<keyword evidence="3" id="KW-1185">Reference proteome</keyword>
<proteinExistence type="predicted"/>
<evidence type="ECO:0000259" key="1">
    <source>
        <dbReference type="Pfam" id="PF01370"/>
    </source>
</evidence>
<dbReference type="PANTHER" id="PTHR43245:SF54">
    <property type="entry name" value="BLL0593 PROTEIN"/>
    <property type="match status" value="1"/>
</dbReference>
<evidence type="ECO:0000313" key="2">
    <source>
        <dbReference type="EMBL" id="BBX92974.1"/>
    </source>
</evidence>
<protein>
    <submittedName>
        <fullName evidence="2">dTDP-glucose 4,6-dehydratase</fullName>
    </submittedName>
</protein>
<dbReference type="Pfam" id="PF01370">
    <property type="entry name" value="Epimerase"/>
    <property type="match status" value="1"/>
</dbReference>
<dbReference type="InterPro" id="IPR050177">
    <property type="entry name" value="Lipid_A_modif_metabolic_enz"/>
</dbReference>
<dbReference type="InterPro" id="IPR036291">
    <property type="entry name" value="NAD(P)-bd_dom_sf"/>
</dbReference>
<dbReference type="InterPro" id="IPR001509">
    <property type="entry name" value="Epimerase_deHydtase"/>
</dbReference>
<dbReference type="PANTHER" id="PTHR43245">
    <property type="entry name" value="BIFUNCTIONAL POLYMYXIN RESISTANCE PROTEIN ARNA"/>
    <property type="match status" value="1"/>
</dbReference>
<gene>
    <name evidence="2" type="primary">rmlB2</name>
    <name evidence="2" type="ORF">MBOE_46230</name>
</gene>
<sequence>MVRTLVTGSSGHLGEAIVRTLRDRGEEVAGMDVRPSPWTDMVGSVTDSEAVRAAMTGVDVVLHTATLHKPQLAFVPGQAFIDTNVSGTLALLEAAAGAGVRAFVMSSSTTVFGDALVPDLHRPAAWIDESVAPVPKNMYGVTKAAAEDLCQLAHRNHGLPCVVLRVARFFPEGDDRPDAHEGRTDANVKADEYATRRVALEDAVDAHLLAAAAAGRIGFGRYIVSATTPFGPGDLAQLRADAAAVFARRAPRVAEVWARRGWRFPTRIDRVYDNSRARADLGWRPRYDLASIAELVDTADTVQTPMARLVGSKEYLHSSYHRGTFVP</sequence>
<dbReference type="Proteomes" id="UP000466683">
    <property type="component" value="Chromosome"/>
</dbReference>
<reference evidence="2 3" key="1">
    <citation type="journal article" date="2019" name="Emerg. Microbes Infect.">
        <title>Comprehensive subspecies identification of 175 nontuberculous mycobacteria species based on 7547 genomic profiles.</title>
        <authorList>
            <person name="Matsumoto Y."/>
            <person name="Kinjo T."/>
            <person name="Motooka D."/>
            <person name="Nabeya D."/>
            <person name="Jung N."/>
            <person name="Uechi K."/>
            <person name="Horii T."/>
            <person name="Iida T."/>
            <person name="Fujita J."/>
            <person name="Nakamura S."/>
        </authorList>
    </citation>
    <scope>NUCLEOTIDE SEQUENCE [LARGE SCALE GENOMIC DNA]</scope>
    <source>
        <strain evidence="2 3">JCM 15653</strain>
    </source>
</reference>
<organism evidence="2 3">
    <name type="scientific">Mycolicibacterium boenickei</name>
    <dbReference type="NCBI Taxonomy" id="146017"/>
    <lineage>
        <taxon>Bacteria</taxon>
        <taxon>Bacillati</taxon>
        <taxon>Actinomycetota</taxon>
        <taxon>Actinomycetes</taxon>
        <taxon>Mycobacteriales</taxon>
        <taxon>Mycobacteriaceae</taxon>
        <taxon>Mycolicibacterium</taxon>
    </lineage>
</organism>
<dbReference type="Gene3D" id="3.40.50.720">
    <property type="entry name" value="NAD(P)-binding Rossmann-like Domain"/>
    <property type="match status" value="1"/>
</dbReference>
<accession>A0ABN5ZHZ0</accession>
<dbReference type="SUPFAM" id="SSF51735">
    <property type="entry name" value="NAD(P)-binding Rossmann-fold domains"/>
    <property type="match status" value="1"/>
</dbReference>
<feature type="domain" description="NAD-dependent epimerase/dehydratase" evidence="1">
    <location>
        <begin position="5"/>
        <end position="176"/>
    </location>
</feature>